<proteinExistence type="predicted"/>
<gene>
    <name evidence="2" type="ORF">F0185_04560</name>
</gene>
<name>A0ABX0LF53_9BURK</name>
<organism evidence="2 3">
    <name type="scientific">Massilia rubra</name>
    <dbReference type="NCBI Taxonomy" id="2607910"/>
    <lineage>
        <taxon>Bacteria</taxon>
        <taxon>Pseudomonadati</taxon>
        <taxon>Pseudomonadota</taxon>
        <taxon>Betaproteobacteria</taxon>
        <taxon>Burkholderiales</taxon>
        <taxon>Oxalobacteraceae</taxon>
        <taxon>Telluria group</taxon>
        <taxon>Massilia</taxon>
    </lineage>
</organism>
<dbReference type="RefSeq" id="WP_167222000.1">
    <property type="nucleotide sequence ID" value="NZ_VUYU01000002.1"/>
</dbReference>
<dbReference type="EMBL" id="VUYU01000002">
    <property type="protein sequence ID" value="NHZ32862.1"/>
    <property type="molecule type" value="Genomic_DNA"/>
</dbReference>
<evidence type="ECO:0000313" key="3">
    <source>
        <dbReference type="Proteomes" id="UP000785613"/>
    </source>
</evidence>
<dbReference type="InterPro" id="IPR025406">
    <property type="entry name" value="DUF4132"/>
</dbReference>
<dbReference type="Pfam" id="PF13569">
    <property type="entry name" value="DUF4132"/>
    <property type="match status" value="1"/>
</dbReference>
<evidence type="ECO:0000259" key="1">
    <source>
        <dbReference type="Pfam" id="PF13569"/>
    </source>
</evidence>
<dbReference type="Proteomes" id="UP000785613">
    <property type="component" value="Unassembled WGS sequence"/>
</dbReference>
<sequence length="875" mass="94319">MQDKHRFLDPLAQMDFGLSVDGVWAIEREIAARLRAGRGQEVMDYVAHCDIELLRSLARLGGGRAIWQQDAALWLALTRITVARQVMLTPPPPESIQRRDAAFSREMRAIGERCMGSAEACAFVLHEIVDLLAYPGMPLDEVFDLLDWILTLRRVNGIPDEKVHRHGSAGLIACLASTADLITAATKAPCFCEEALDEHADRTSVSPTGQRWLPWHEFFAQYPDLYDRFHRQVPDAALILRRWPQASPELRKALAATLLGAIQEDDSGNVLAAADQLITSNEAVFATLLREQSALFGPSLAGLIWEKRYPALLPLLFPLMTQSRRAIDTYKDILRPILSGQPTLLLTAAPGNLDLLIPLLSTSQLRAILRQLGAMIVKTTSKAVRDALVAASAHLELDEIRAAGWLNVRNKNLRLACRDILLAHPNQAGATPLLAGMLAAGGLDPASASSLAAVLAPVNANAAPSLAELETQAAAITRWSAAIKPLDHAEVLALFQPLSEHAARATLHLAATGDDALPPLATDLLAQLSPEHRARLALHAVQTWIAGEGEPKLRWMLRLLANGADERIAEPLGAAVFAWGKKSKYPRAVVALAQLSALDTSYALLRVMEAAESIKLKGPVVHAAVKALDAAAQRRNCAMGELIDDVTPDFGLADGLALASGAHSYGIALQDDLSLRLVDAKGKLLKSLPAHKDNMDNLTRDAWQAAAGRFATLAAAVKTSARLQVPRLTSAFITGRSWDAQRWTRLFLAHPLLRIIGRSLVWQADGAASFRITEDFSLIDADDEPFHLAPDARIALWHPAGAAAGEAEAWRAHLADYQLTPLIDQTGAPATLPPAAQLTADGLLAPPGLSMTQPDLAAILGKAGYSEGQRSGTHA</sequence>
<accession>A0ABX0LF53</accession>
<comment type="caution">
    <text evidence="2">The sequence shown here is derived from an EMBL/GenBank/DDBJ whole genome shotgun (WGS) entry which is preliminary data.</text>
</comment>
<evidence type="ECO:0000313" key="2">
    <source>
        <dbReference type="EMBL" id="NHZ32862.1"/>
    </source>
</evidence>
<feature type="domain" description="DUF4132" evidence="1">
    <location>
        <begin position="682"/>
        <end position="865"/>
    </location>
</feature>
<protein>
    <submittedName>
        <fullName evidence="2">DUF4132 domain-containing protein</fullName>
    </submittedName>
</protein>
<keyword evidence="3" id="KW-1185">Reference proteome</keyword>
<reference evidence="2 3" key="1">
    <citation type="submission" date="2019-09" db="EMBL/GenBank/DDBJ databases">
        <title>Taxonomy of Antarctic Massilia spp.: description of Massilia rubra sp. nov., Massilia aquatica sp. nov., Massilia mucilaginosa sp. nov., Massilia frigida sp. nov. isolated from streams, lakes and regoliths.</title>
        <authorList>
            <person name="Holochova P."/>
            <person name="Sedlacek I."/>
            <person name="Kralova S."/>
            <person name="Maslanova I."/>
            <person name="Busse H.-J."/>
            <person name="Stankova E."/>
            <person name="Vrbovska V."/>
            <person name="Kovarovic V."/>
            <person name="Bartak M."/>
            <person name="Svec P."/>
            <person name="Pantucek R."/>
        </authorList>
    </citation>
    <scope>NUCLEOTIDE SEQUENCE [LARGE SCALE GENOMIC DNA]</scope>
    <source>
        <strain evidence="2 3">CCM 8692</strain>
    </source>
</reference>